<sequence>MNTGVKNETSNPRHHFFLSGCVVADMVSTNHTAFPYSWTFQKPATLGHTDRVQRKADLYAFGVDKNVDVDSPAWGRGSSYQGGDDKTIFCPRSLHAG</sequence>
<reference evidence="1" key="1">
    <citation type="submission" date="2022-05" db="EMBL/GenBank/DDBJ databases">
        <title>Description of a novel species of Leclercia; Leclercia tamurae and the Proposal for a Novel Genus Silvania gen. nov. Containing Two Novel Species Silvania hatchlandensis sp. nov. and Silvania confinis sp. nov. Isolated from the Rhizosphere of Oak.</title>
        <authorList>
            <person name="Maddock D.W."/>
            <person name="Brady C.L."/>
            <person name="Denman S."/>
            <person name="Arnold D."/>
        </authorList>
    </citation>
    <scope>NUCLEOTIDE SEQUENCE</scope>
    <source>
        <strain evidence="1">H6S3</strain>
    </source>
</reference>
<dbReference type="EMBL" id="JAMHKS010000074">
    <property type="protein sequence ID" value="MCU6678630.1"/>
    <property type="molecule type" value="Genomic_DNA"/>
</dbReference>
<comment type="caution">
    <text evidence="1">The sequence shown here is derived from an EMBL/GenBank/DDBJ whole genome shotgun (WGS) entry which is preliminary data.</text>
</comment>
<protein>
    <submittedName>
        <fullName evidence="1">Uncharacterized protein</fullName>
    </submittedName>
</protein>
<proteinExistence type="predicted"/>
<evidence type="ECO:0000313" key="2">
    <source>
        <dbReference type="Proteomes" id="UP001062027"/>
    </source>
</evidence>
<dbReference type="Proteomes" id="UP001062027">
    <property type="component" value="Unassembled WGS sequence"/>
</dbReference>
<organism evidence="1 2">
    <name type="scientific">Leclercia tamurae</name>
    <dbReference type="NCBI Taxonomy" id="2926467"/>
    <lineage>
        <taxon>Bacteria</taxon>
        <taxon>Pseudomonadati</taxon>
        <taxon>Pseudomonadota</taxon>
        <taxon>Gammaproteobacteria</taxon>
        <taxon>Enterobacterales</taxon>
        <taxon>Enterobacteriaceae</taxon>
        <taxon>Leclercia</taxon>
    </lineage>
</organism>
<keyword evidence="2" id="KW-1185">Reference proteome</keyword>
<gene>
    <name evidence="1" type="ORF">M8318_13225</name>
</gene>
<dbReference type="RefSeq" id="WP_262663116.1">
    <property type="nucleotide sequence ID" value="NZ_JAMHKS010000074.1"/>
</dbReference>
<accession>A0ABT2RCQ4</accession>
<evidence type="ECO:0000313" key="1">
    <source>
        <dbReference type="EMBL" id="MCU6678630.1"/>
    </source>
</evidence>
<name>A0ABT2RCQ4_9ENTR</name>